<dbReference type="Proteomes" id="UP000824001">
    <property type="component" value="Unassembled WGS sequence"/>
</dbReference>
<name>A0A9D1FEL0_9FIRM</name>
<feature type="transmembrane region" description="Helical" evidence="1">
    <location>
        <begin position="87"/>
        <end position="107"/>
    </location>
</feature>
<feature type="transmembrane region" description="Helical" evidence="1">
    <location>
        <begin position="148"/>
        <end position="175"/>
    </location>
</feature>
<proteinExistence type="predicted"/>
<feature type="transmembrane region" description="Helical" evidence="1">
    <location>
        <begin position="54"/>
        <end position="75"/>
    </location>
</feature>
<accession>A0A9D1FEL0</accession>
<feature type="transmembrane region" description="Helical" evidence="1">
    <location>
        <begin position="20"/>
        <end position="42"/>
    </location>
</feature>
<organism evidence="2 3">
    <name type="scientific">Candidatus Scatomorpha merdipullorum</name>
    <dbReference type="NCBI Taxonomy" id="2840927"/>
    <lineage>
        <taxon>Bacteria</taxon>
        <taxon>Bacillati</taxon>
        <taxon>Bacillota</taxon>
        <taxon>Clostridia</taxon>
        <taxon>Eubacteriales</taxon>
        <taxon>Candidatus Scatomorpha</taxon>
    </lineage>
</organism>
<dbReference type="AlphaFoldDB" id="A0A9D1FEL0"/>
<feature type="transmembrane region" description="Helical" evidence="1">
    <location>
        <begin position="211"/>
        <end position="236"/>
    </location>
</feature>
<dbReference type="EMBL" id="DVJK01000234">
    <property type="protein sequence ID" value="HIS67533.1"/>
    <property type="molecule type" value="Genomic_DNA"/>
</dbReference>
<reference evidence="2" key="1">
    <citation type="submission" date="2020-10" db="EMBL/GenBank/DDBJ databases">
        <authorList>
            <person name="Gilroy R."/>
        </authorList>
    </citation>
    <scope>NUCLEOTIDE SEQUENCE</scope>
    <source>
        <strain evidence="2">ChiHjej10B9-9673</strain>
    </source>
</reference>
<gene>
    <name evidence="2" type="ORF">IAC18_08200</name>
</gene>
<comment type="caution">
    <text evidence="2">The sequence shown here is derived from an EMBL/GenBank/DDBJ whole genome shotgun (WGS) entry which is preliminary data.</text>
</comment>
<evidence type="ECO:0000256" key="1">
    <source>
        <dbReference type="SAM" id="Phobius"/>
    </source>
</evidence>
<evidence type="ECO:0000313" key="3">
    <source>
        <dbReference type="Proteomes" id="UP000824001"/>
    </source>
</evidence>
<keyword evidence="1" id="KW-0472">Membrane</keyword>
<reference evidence="2" key="2">
    <citation type="journal article" date="2021" name="PeerJ">
        <title>Extensive microbial diversity within the chicken gut microbiome revealed by metagenomics and culture.</title>
        <authorList>
            <person name="Gilroy R."/>
            <person name="Ravi A."/>
            <person name="Getino M."/>
            <person name="Pursley I."/>
            <person name="Horton D.L."/>
            <person name="Alikhan N.F."/>
            <person name="Baker D."/>
            <person name="Gharbi K."/>
            <person name="Hall N."/>
            <person name="Watson M."/>
            <person name="Adriaenssens E.M."/>
            <person name="Foster-Nyarko E."/>
            <person name="Jarju S."/>
            <person name="Secka A."/>
            <person name="Antonio M."/>
            <person name="Oren A."/>
            <person name="Chaudhuri R.R."/>
            <person name="La Ragione R."/>
            <person name="Hildebrand F."/>
            <person name="Pallen M.J."/>
        </authorList>
    </citation>
    <scope>NUCLEOTIDE SEQUENCE</scope>
    <source>
        <strain evidence="2">ChiHjej10B9-9673</strain>
    </source>
</reference>
<sequence>MRFAPIFKYRMRDCLISGGVVMLVMVVMTVLSYFGIVTFGGYEESVDGVVTERFATMNFTMPYVIFMFVVGIVTIREDMRIGIQNGAGRTTSFLANLACLAATALLLNLNCLVFYKLWALLDTELIIIDLYSMAFLQEMTPDTLGEMLMCFITGTAASLALAGCGVMLSLVYWRLGKAGKWILSLGMGAAFILFINASASYDWLRLALTNFFVWVVKAPINMDVFFLALAAVFFGIGRAVTLKNPITAATA</sequence>
<keyword evidence="1" id="KW-1133">Transmembrane helix</keyword>
<feature type="transmembrane region" description="Helical" evidence="1">
    <location>
        <begin position="181"/>
        <end position="199"/>
    </location>
</feature>
<evidence type="ECO:0000313" key="2">
    <source>
        <dbReference type="EMBL" id="HIS67533.1"/>
    </source>
</evidence>
<protein>
    <submittedName>
        <fullName evidence="2">Uncharacterized protein</fullName>
    </submittedName>
</protein>
<keyword evidence="1" id="KW-0812">Transmembrane</keyword>